<feature type="transmembrane region" description="Helical" evidence="1">
    <location>
        <begin position="328"/>
        <end position="348"/>
    </location>
</feature>
<accession>A0A378HY44</accession>
<proteinExistence type="predicted"/>
<name>A0A378HY44_9GAMM</name>
<dbReference type="RefSeq" id="WP_160149817.1">
    <property type="nucleotide sequence ID" value="NZ_CAAAHO010000003.1"/>
</dbReference>
<evidence type="ECO:0000259" key="3">
    <source>
        <dbReference type="Pfam" id="PF19040"/>
    </source>
</evidence>
<feature type="transmembrane region" description="Helical" evidence="1">
    <location>
        <begin position="240"/>
        <end position="257"/>
    </location>
</feature>
<keyword evidence="1" id="KW-1133">Transmembrane helix</keyword>
<dbReference type="PANTHER" id="PTHR23028:SF53">
    <property type="entry name" value="ACYL_TRANSF_3 DOMAIN-CONTAINING PROTEIN"/>
    <property type="match status" value="1"/>
</dbReference>
<feature type="domain" description="SGNH" evidence="3">
    <location>
        <begin position="441"/>
        <end position="648"/>
    </location>
</feature>
<feature type="transmembrane region" description="Helical" evidence="1">
    <location>
        <begin position="75"/>
        <end position="94"/>
    </location>
</feature>
<dbReference type="GO" id="GO:0009103">
    <property type="term" value="P:lipopolysaccharide biosynthetic process"/>
    <property type="evidence" value="ECO:0007669"/>
    <property type="project" value="TreeGrafter"/>
</dbReference>
<dbReference type="InterPro" id="IPR050879">
    <property type="entry name" value="Acyltransferase_3"/>
</dbReference>
<dbReference type="OrthoDB" id="9767863at2"/>
<keyword evidence="1" id="KW-0472">Membrane</keyword>
<dbReference type="InterPro" id="IPR002656">
    <property type="entry name" value="Acyl_transf_3_dom"/>
</dbReference>
<sequence>MQTYKYRPDIDGLRAIAVLSVVGFHAFPHFFKGGFIGVDIFFVISGFLISKIIFDQLAQGSFSFKDFYIRRIKRIFPALIFVLLIMYAIGWVFLLNDEYKQLGKHIAAGATFSSNFILRQEAGYFNANSSTTPLLHLWSLGIEEQFYIVWPFLIWFAFKKQFNILIICLTLVIISFTLNVLNVGDHDIAVFYSPVTRVWELLLGSLWAYQLTYSNSRITIFDSLRAKLVATNKLARWQDMQAMVGLILLLSLIFLLNDKHPFPGWWALLPTLGAFLIIAAGPNAWVNRTILSHKVLVWFGLISFPLYLWHWPLISFTHLMMEVKLTKLIRISLVLISIFLAWLTYRVIEKPLRFHKNNNVAAGLCITLALLGTIGYSTYKNNGFNFRLKDRAEFLNFFENNLPQLQYLVNHEILQKYRVECDFYPKSKAKDKSFAKELIASSCYTPATDKSIFIWGDSHAQQLYYGLASVLPKDISILQVASSACSPRLISNVSSKRYCYNSNRFAWNIIKKTKPDIVILAQAYGHEHNKDLPLISAELKKLGIPRVLILGPVPQWKPDLYKVIAKKFWLHSPKRINANLSLSALKTDKRMKEKYAHSSDIEYISLLDFFCTKEGCLTYLGKDRKEGLITFDYGHLTPRASTYLAKRLLAPIVVNQIYKKQHAANIS</sequence>
<keyword evidence="1" id="KW-0812">Transmembrane</keyword>
<dbReference type="PANTHER" id="PTHR23028">
    <property type="entry name" value="ACETYLTRANSFERASE"/>
    <property type="match status" value="1"/>
</dbReference>
<dbReference type="Pfam" id="PF19040">
    <property type="entry name" value="SGNH"/>
    <property type="match status" value="1"/>
</dbReference>
<dbReference type="InterPro" id="IPR043968">
    <property type="entry name" value="SGNH"/>
</dbReference>
<keyword evidence="4" id="KW-0012">Acyltransferase</keyword>
<dbReference type="AlphaFoldDB" id="A0A378HY44"/>
<dbReference type="EC" id="2.3.1.-" evidence="4"/>
<dbReference type="EMBL" id="UGNV01000001">
    <property type="protein sequence ID" value="STX27722.1"/>
    <property type="molecule type" value="Genomic_DNA"/>
</dbReference>
<feature type="transmembrane region" description="Helical" evidence="1">
    <location>
        <begin position="162"/>
        <end position="181"/>
    </location>
</feature>
<keyword evidence="5" id="KW-1185">Reference proteome</keyword>
<dbReference type="Pfam" id="PF01757">
    <property type="entry name" value="Acyl_transf_3"/>
    <property type="match status" value="1"/>
</dbReference>
<reference evidence="4 5" key="1">
    <citation type="submission" date="2018-06" db="EMBL/GenBank/DDBJ databases">
        <authorList>
            <consortium name="Pathogen Informatics"/>
            <person name="Doyle S."/>
        </authorList>
    </citation>
    <scope>NUCLEOTIDE SEQUENCE [LARGE SCALE GENOMIC DNA]</scope>
    <source>
        <strain evidence="4 5">NCTC13315</strain>
    </source>
</reference>
<keyword evidence="4" id="KW-0808">Transferase</keyword>
<feature type="transmembrane region" description="Helical" evidence="1">
    <location>
        <begin position="12"/>
        <end position="28"/>
    </location>
</feature>
<feature type="transmembrane region" description="Helical" evidence="1">
    <location>
        <begin position="295"/>
        <end position="316"/>
    </location>
</feature>
<dbReference type="GO" id="GO:0016747">
    <property type="term" value="F:acyltransferase activity, transferring groups other than amino-acyl groups"/>
    <property type="evidence" value="ECO:0007669"/>
    <property type="project" value="InterPro"/>
</dbReference>
<feature type="transmembrane region" description="Helical" evidence="1">
    <location>
        <begin position="201"/>
        <end position="220"/>
    </location>
</feature>
<evidence type="ECO:0000313" key="4">
    <source>
        <dbReference type="EMBL" id="STX27722.1"/>
    </source>
</evidence>
<dbReference type="Proteomes" id="UP000254968">
    <property type="component" value="Unassembled WGS sequence"/>
</dbReference>
<evidence type="ECO:0000256" key="1">
    <source>
        <dbReference type="SAM" id="Phobius"/>
    </source>
</evidence>
<evidence type="ECO:0000313" key="5">
    <source>
        <dbReference type="Proteomes" id="UP000254968"/>
    </source>
</evidence>
<protein>
    <submittedName>
        <fullName evidence="4">O-antigen acetylase</fullName>
        <ecNumber evidence="4">2.3.1.-</ecNumber>
    </submittedName>
</protein>
<feature type="domain" description="Acyltransferase 3" evidence="2">
    <location>
        <begin position="9"/>
        <end position="346"/>
    </location>
</feature>
<feature type="transmembrane region" description="Helical" evidence="1">
    <location>
        <begin position="34"/>
        <end position="54"/>
    </location>
</feature>
<evidence type="ECO:0000259" key="2">
    <source>
        <dbReference type="Pfam" id="PF01757"/>
    </source>
</evidence>
<gene>
    <name evidence="4" type="primary">oatA_1</name>
    <name evidence="4" type="ORF">NCTC13315_00229</name>
</gene>
<feature type="transmembrane region" description="Helical" evidence="1">
    <location>
        <begin position="360"/>
        <end position="379"/>
    </location>
</feature>
<feature type="transmembrane region" description="Helical" evidence="1">
    <location>
        <begin position="263"/>
        <end position="283"/>
    </location>
</feature>
<feature type="transmembrane region" description="Helical" evidence="1">
    <location>
        <begin position="135"/>
        <end position="155"/>
    </location>
</feature>
<organism evidence="4 5">
    <name type="scientific">Legionella beliardensis</name>
    <dbReference type="NCBI Taxonomy" id="91822"/>
    <lineage>
        <taxon>Bacteria</taxon>
        <taxon>Pseudomonadati</taxon>
        <taxon>Pseudomonadota</taxon>
        <taxon>Gammaproteobacteria</taxon>
        <taxon>Legionellales</taxon>
        <taxon>Legionellaceae</taxon>
        <taxon>Legionella</taxon>
    </lineage>
</organism>
<dbReference type="GO" id="GO:0016020">
    <property type="term" value="C:membrane"/>
    <property type="evidence" value="ECO:0007669"/>
    <property type="project" value="TreeGrafter"/>
</dbReference>